<dbReference type="Gene3D" id="3.40.50.970">
    <property type="match status" value="1"/>
</dbReference>
<dbReference type="EMBL" id="MFQR01000049">
    <property type="protein sequence ID" value="OGH83982.1"/>
    <property type="molecule type" value="Genomic_DNA"/>
</dbReference>
<comment type="caution">
    <text evidence="4">The sequence shown here is derived from an EMBL/GenBank/DDBJ whole genome shotgun (WGS) entry which is preliminary data.</text>
</comment>
<sequence>MSQSTTILFGGAAGDGVKEAGINCARLLQSVGYQVFVSFEYPSLIRGGHNYCRLTFGKEKIWNDHTRVDVLVAFNEETVVVHKKELNKGALVISEKELPMTAWAKEIEAKPILRTAVALGALCTYFGIPLEKLNKIFTEIFKHAADKNITLAGRGFDNFKKINKEKLVIGRPTKGEFLSDGNESLSEGLVKAGLQMYIAYPMTPASSILHYLARVAPEKKIKVVQAENELAVANMALGAAWAGAGAVTGTSGGGFALMQESFSLAGIAELPFVVVLSQRPGPATGVPTGTAQADMNMARASGHGEFPRVVIAPGDAAESYLLGGEAINLAWQFQIPVIVLLDKHLSESVTTAVWPVEKLKIRAGKILSSVAGDYGRYQFTPSGVSPMVFPGTKNAVVKVNSYEHDEHGFTSEDPRIIVKMIDKRAKKMKLITKDIARIQPIKIYGNKTAKNVVLFWGSTKGTILEALKEIKKPIKLVQVLCVEPLPVATLASALKGAKKIIAVENNSTGQLADLVGEKCGIKNIKKVLRYDGKPFAVEELVKVLNKI</sequence>
<dbReference type="AlphaFoldDB" id="A0A1F6NJC8"/>
<dbReference type="GO" id="GO:0016903">
    <property type="term" value="F:oxidoreductase activity, acting on the aldehyde or oxo group of donors"/>
    <property type="evidence" value="ECO:0007669"/>
    <property type="project" value="InterPro"/>
</dbReference>
<dbReference type="Pfam" id="PF01558">
    <property type="entry name" value="POR"/>
    <property type="match status" value="1"/>
</dbReference>
<dbReference type="SUPFAM" id="SSF53323">
    <property type="entry name" value="Pyruvate-ferredoxin oxidoreductase, PFOR, domain III"/>
    <property type="match status" value="1"/>
</dbReference>
<dbReference type="InterPro" id="IPR009014">
    <property type="entry name" value="Transketo_C/PFOR_II"/>
</dbReference>
<keyword evidence="1" id="KW-0560">Oxidoreductase</keyword>
<dbReference type="InterPro" id="IPR002880">
    <property type="entry name" value="Pyrv_Fd/Flavodoxin_OxRdtase_N"/>
</dbReference>
<dbReference type="PANTHER" id="PTHR32154">
    <property type="entry name" value="PYRUVATE-FLAVODOXIN OXIDOREDUCTASE-RELATED"/>
    <property type="match status" value="1"/>
</dbReference>
<dbReference type="CDD" id="cd07034">
    <property type="entry name" value="TPP_PYR_PFOR_IOR-alpha_like"/>
    <property type="match status" value="1"/>
</dbReference>
<evidence type="ECO:0000313" key="4">
    <source>
        <dbReference type="EMBL" id="OGH83982.1"/>
    </source>
</evidence>
<protein>
    <recommendedName>
        <fullName evidence="6">Pyruvate ferredoxin oxidoreductase</fullName>
    </recommendedName>
</protein>
<dbReference type="InterPro" id="IPR029061">
    <property type="entry name" value="THDP-binding"/>
</dbReference>
<proteinExistence type="predicted"/>
<gene>
    <name evidence="4" type="ORF">A2261_03445</name>
</gene>
<dbReference type="InterPro" id="IPR002869">
    <property type="entry name" value="Pyrv_flavodox_OxRed_cen"/>
</dbReference>
<name>A0A1F6NJC8_9BACT</name>
<feature type="domain" description="Pyruvate flavodoxin/ferredoxin oxidoreductase pyrimidine binding" evidence="3">
    <location>
        <begin position="188"/>
        <end position="421"/>
    </location>
</feature>
<evidence type="ECO:0000259" key="3">
    <source>
        <dbReference type="Pfam" id="PF01855"/>
    </source>
</evidence>
<dbReference type="Proteomes" id="UP000177803">
    <property type="component" value="Unassembled WGS sequence"/>
</dbReference>
<dbReference type="Gene3D" id="3.40.50.920">
    <property type="match status" value="1"/>
</dbReference>
<dbReference type="NCBIfam" id="TIGR03710">
    <property type="entry name" value="OAFO_sf"/>
    <property type="match status" value="1"/>
</dbReference>
<dbReference type="InterPro" id="IPR050722">
    <property type="entry name" value="Pyruvate:ferred/Flavod_OxRd"/>
</dbReference>
<feature type="domain" description="Pyruvate/ketoisovalerate oxidoreductase catalytic" evidence="2">
    <location>
        <begin position="13"/>
        <end position="156"/>
    </location>
</feature>
<dbReference type="InterPro" id="IPR022367">
    <property type="entry name" value="2-oxoacid/accept_OxRdtase_asu"/>
</dbReference>
<reference evidence="4 5" key="1">
    <citation type="journal article" date="2016" name="Nat. Commun.">
        <title>Thousands of microbial genomes shed light on interconnected biogeochemical processes in an aquifer system.</title>
        <authorList>
            <person name="Anantharaman K."/>
            <person name="Brown C.T."/>
            <person name="Hug L.A."/>
            <person name="Sharon I."/>
            <person name="Castelle C.J."/>
            <person name="Probst A.J."/>
            <person name="Thomas B.C."/>
            <person name="Singh A."/>
            <person name="Wilkins M.J."/>
            <person name="Karaoz U."/>
            <person name="Brodie E.L."/>
            <person name="Williams K.H."/>
            <person name="Hubbard S.S."/>
            <person name="Banfield J.F."/>
        </authorList>
    </citation>
    <scope>NUCLEOTIDE SEQUENCE [LARGE SCALE GENOMIC DNA]</scope>
</reference>
<evidence type="ECO:0000256" key="1">
    <source>
        <dbReference type="ARBA" id="ARBA00023002"/>
    </source>
</evidence>
<evidence type="ECO:0008006" key="6">
    <source>
        <dbReference type="Google" id="ProtNLM"/>
    </source>
</evidence>
<accession>A0A1F6NJC8</accession>
<dbReference type="InterPro" id="IPR019752">
    <property type="entry name" value="Pyrv/ketoisovalerate_OxRed_cat"/>
</dbReference>
<dbReference type="SUPFAM" id="SSF52518">
    <property type="entry name" value="Thiamin diphosphate-binding fold (THDP-binding)"/>
    <property type="match status" value="1"/>
</dbReference>
<organism evidence="4 5">
    <name type="scientific">Candidatus Magasanikbacteria bacterium RIFOXYA2_FULL_44_8</name>
    <dbReference type="NCBI Taxonomy" id="1798696"/>
    <lineage>
        <taxon>Bacteria</taxon>
        <taxon>Candidatus Magasanikiibacteriota</taxon>
    </lineage>
</organism>
<dbReference type="Pfam" id="PF01855">
    <property type="entry name" value="POR_N"/>
    <property type="match status" value="1"/>
</dbReference>
<dbReference type="GO" id="GO:0006979">
    <property type="term" value="P:response to oxidative stress"/>
    <property type="evidence" value="ECO:0007669"/>
    <property type="project" value="TreeGrafter"/>
</dbReference>
<dbReference type="PANTHER" id="PTHR32154:SF20">
    <property type="entry name" value="2-OXOGLUTARATE OXIDOREDUCTASE SUBUNIT KORA"/>
    <property type="match status" value="1"/>
</dbReference>
<evidence type="ECO:0000259" key="2">
    <source>
        <dbReference type="Pfam" id="PF01558"/>
    </source>
</evidence>
<dbReference type="Gene3D" id="3.40.920.10">
    <property type="entry name" value="Pyruvate-ferredoxin oxidoreductase, PFOR, domain III"/>
    <property type="match status" value="1"/>
</dbReference>
<evidence type="ECO:0000313" key="5">
    <source>
        <dbReference type="Proteomes" id="UP000177803"/>
    </source>
</evidence>
<dbReference type="SUPFAM" id="SSF52922">
    <property type="entry name" value="TK C-terminal domain-like"/>
    <property type="match status" value="1"/>
</dbReference>